<dbReference type="Proteomes" id="UP001463665">
    <property type="component" value="Chromosome"/>
</dbReference>
<keyword evidence="3" id="KW-1185">Reference proteome</keyword>
<protein>
    <recommendedName>
        <fullName evidence="4">Glycosyltransferase RgtA/B/C/D-like domain-containing protein</fullName>
    </recommendedName>
</protein>
<dbReference type="AlphaFoldDB" id="A0AAU6WK72"/>
<evidence type="ECO:0000256" key="1">
    <source>
        <dbReference type="SAM" id="Phobius"/>
    </source>
</evidence>
<organism evidence="2 3">
    <name type="scientific">Chryseobacterium endophyticum</name>
    <dbReference type="NCBI Taxonomy" id="1854762"/>
    <lineage>
        <taxon>Bacteria</taxon>
        <taxon>Pseudomonadati</taxon>
        <taxon>Bacteroidota</taxon>
        <taxon>Flavobacteriia</taxon>
        <taxon>Flavobacteriales</taxon>
        <taxon>Weeksellaceae</taxon>
        <taxon>Chryseobacterium group</taxon>
        <taxon>Chryseobacterium</taxon>
    </lineage>
</organism>
<feature type="transmembrane region" description="Helical" evidence="1">
    <location>
        <begin position="82"/>
        <end position="106"/>
    </location>
</feature>
<keyword evidence="1" id="KW-1133">Transmembrane helix</keyword>
<name>A0AAU6WK72_9FLAO</name>
<dbReference type="EMBL" id="CP154834">
    <property type="protein sequence ID" value="XAO73146.1"/>
    <property type="molecule type" value="Genomic_DNA"/>
</dbReference>
<proteinExistence type="predicted"/>
<evidence type="ECO:0008006" key="4">
    <source>
        <dbReference type="Google" id="ProtNLM"/>
    </source>
</evidence>
<reference evidence="2 3" key="1">
    <citation type="submission" date="2024-04" db="EMBL/GenBank/DDBJ databases">
        <title>Genome sequencing and assembly of rice foliar adapted Chryseobacterium endophyticum OsEnb-ALM-A6.</title>
        <authorList>
            <person name="Kumar S."/>
            <person name="Javed M."/>
            <person name="Chouhan V."/>
            <person name="Charishma K."/>
            <person name="Patel A."/>
            <person name="Kumar M."/>
            <person name="Sahu K.P."/>
            <person name="Kumar A."/>
        </authorList>
    </citation>
    <scope>NUCLEOTIDE SEQUENCE [LARGE SCALE GENOMIC DNA]</scope>
    <source>
        <strain evidence="2 3">OsEnb-ALM-A6</strain>
    </source>
</reference>
<accession>A0AAU6WK72</accession>
<keyword evidence="1" id="KW-0472">Membrane</keyword>
<feature type="transmembrane region" description="Helical" evidence="1">
    <location>
        <begin position="12"/>
        <end position="30"/>
    </location>
</feature>
<evidence type="ECO:0000313" key="2">
    <source>
        <dbReference type="EMBL" id="XAO73146.1"/>
    </source>
</evidence>
<dbReference type="RefSeq" id="WP_345765736.1">
    <property type="nucleotide sequence ID" value="NZ_CP154834.1"/>
</dbReference>
<gene>
    <name evidence="2" type="ORF">AAFP95_15215</name>
</gene>
<keyword evidence="1" id="KW-0812">Transmembrane</keyword>
<sequence>MSETKNSKIPRYAVIFTVAFKLLFLLTNYIQEDAFITWRVAQNLMDYGVIGFNGPVKISASTTHLYVFVSYLFNLIFGKENFIVPLLVFNSVLFTIGSLFLSHLLLKNAWDKAIFIF</sequence>
<evidence type="ECO:0000313" key="3">
    <source>
        <dbReference type="Proteomes" id="UP001463665"/>
    </source>
</evidence>